<reference evidence="1 2" key="1">
    <citation type="journal article" date="2019" name="Sci. Rep.">
        <title>Orb-weaving spider Araneus ventricosus genome elucidates the spidroin gene catalogue.</title>
        <authorList>
            <person name="Kono N."/>
            <person name="Nakamura H."/>
            <person name="Ohtoshi R."/>
            <person name="Moran D.A.P."/>
            <person name="Shinohara A."/>
            <person name="Yoshida Y."/>
            <person name="Fujiwara M."/>
            <person name="Mori M."/>
            <person name="Tomita M."/>
            <person name="Arakawa K."/>
        </authorList>
    </citation>
    <scope>NUCLEOTIDE SEQUENCE [LARGE SCALE GENOMIC DNA]</scope>
</reference>
<name>A0A4Y2PVN0_ARAVE</name>
<dbReference type="AlphaFoldDB" id="A0A4Y2PVN0"/>
<dbReference type="Proteomes" id="UP000499080">
    <property type="component" value="Unassembled WGS sequence"/>
</dbReference>
<evidence type="ECO:0000313" key="2">
    <source>
        <dbReference type="Proteomes" id="UP000499080"/>
    </source>
</evidence>
<comment type="caution">
    <text evidence="1">The sequence shown here is derived from an EMBL/GenBank/DDBJ whole genome shotgun (WGS) entry which is preliminary data.</text>
</comment>
<evidence type="ECO:0000313" key="1">
    <source>
        <dbReference type="EMBL" id="GBN54630.1"/>
    </source>
</evidence>
<proteinExistence type="predicted"/>
<accession>A0A4Y2PVN0</accession>
<sequence length="93" mass="10627">MDQYLCPLQLLRLISEQVQHSEKCLRPAQPRKCFLSGRREEEEGLDDRVLSGGQAILLDIHLRLRCPSRGSGVCLSGHKLISRENGHFNITFR</sequence>
<gene>
    <name evidence="1" type="ORF">AVEN_37950_1</name>
</gene>
<organism evidence="1 2">
    <name type="scientific">Araneus ventricosus</name>
    <name type="common">Orbweaver spider</name>
    <name type="synonym">Epeira ventricosa</name>
    <dbReference type="NCBI Taxonomy" id="182803"/>
    <lineage>
        <taxon>Eukaryota</taxon>
        <taxon>Metazoa</taxon>
        <taxon>Ecdysozoa</taxon>
        <taxon>Arthropoda</taxon>
        <taxon>Chelicerata</taxon>
        <taxon>Arachnida</taxon>
        <taxon>Araneae</taxon>
        <taxon>Araneomorphae</taxon>
        <taxon>Entelegynae</taxon>
        <taxon>Araneoidea</taxon>
        <taxon>Araneidae</taxon>
        <taxon>Araneus</taxon>
    </lineage>
</organism>
<protein>
    <submittedName>
        <fullName evidence="1">Uncharacterized protein</fullName>
    </submittedName>
</protein>
<keyword evidence="2" id="KW-1185">Reference proteome</keyword>
<dbReference type="EMBL" id="BGPR01012118">
    <property type="protein sequence ID" value="GBN54630.1"/>
    <property type="molecule type" value="Genomic_DNA"/>
</dbReference>